<protein>
    <submittedName>
        <fullName evidence="2">Uncharacterized protein</fullName>
    </submittedName>
</protein>
<evidence type="ECO:0000313" key="3">
    <source>
        <dbReference type="Proteomes" id="UP000269221"/>
    </source>
</evidence>
<evidence type="ECO:0000256" key="1">
    <source>
        <dbReference type="SAM" id="MobiDB-lite"/>
    </source>
</evidence>
<comment type="caution">
    <text evidence="2">The sequence shown here is derived from an EMBL/GenBank/DDBJ whole genome shotgun (WGS) entry which is preliminary data.</text>
</comment>
<organism evidence="2 3">
    <name type="scientific">Hirundo rustica rustica</name>
    <dbReference type="NCBI Taxonomy" id="333673"/>
    <lineage>
        <taxon>Eukaryota</taxon>
        <taxon>Metazoa</taxon>
        <taxon>Chordata</taxon>
        <taxon>Craniata</taxon>
        <taxon>Vertebrata</taxon>
        <taxon>Euteleostomi</taxon>
        <taxon>Archelosauria</taxon>
        <taxon>Archosauria</taxon>
        <taxon>Dinosauria</taxon>
        <taxon>Saurischia</taxon>
        <taxon>Theropoda</taxon>
        <taxon>Coelurosauria</taxon>
        <taxon>Aves</taxon>
        <taxon>Neognathae</taxon>
        <taxon>Neoaves</taxon>
        <taxon>Telluraves</taxon>
        <taxon>Australaves</taxon>
        <taxon>Passeriformes</taxon>
        <taxon>Sylvioidea</taxon>
        <taxon>Hirundinidae</taxon>
        <taxon>Hirundo</taxon>
    </lineage>
</organism>
<proteinExistence type="predicted"/>
<evidence type="ECO:0000313" key="2">
    <source>
        <dbReference type="EMBL" id="RMB97869.1"/>
    </source>
</evidence>
<feature type="region of interest" description="Disordered" evidence="1">
    <location>
        <begin position="45"/>
        <end position="102"/>
    </location>
</feature>
<name>A0A3M0JGK6_HIRRU</name>
<gene>
    <name evidence="2" type="ORF">DUI87_25347</name>
</gene>
<feature type="compositionally biased region" description="Basic and acidic residues" evidence="1">
    <location>
        <begin position="50"/>
        <end position="61"/>
    </location>
</feature>
<dbReference type="AlphaFoldDB" id="A0A3M0JGK6"/>
<keyword evidence="3" id="KW-1185">Reference proteome</keyword>
<feature type="compositionally biased region" description="Basic and acidic residues" evidence="1">
    <location>
        <begin position="70"/>
        <end position="102"/>
    </location>
</feature>
<sequence>MVASHQWCTSGIFTDYLDHGIESAVSKLMADTMLDSNKMAEILPVANTLKGEEKRREEKRREEKKRREKRREEREEKRREEKRREKREERREEEKNIWHIVL</sequence>
<dbReference type="Proteomes" id="UP000269221">
    <property type="component" value="Unassembled WGS sequence"/>
</dbReference>
<accession>A0A3M0JGK6</accession>
<dbReference type="EMBL" id="QRBI01000154">
    <property type="protein sequence ID" value="RMB97869.1"/>
    <property type="molecule type" value="Genomic_DNA"/>
</dbReference>
<reference evidence="2 3" key="1">
    <citation type="submission" date="2018-07" db="EMBL/GenBank/DDBJ databases">
        <title>A high quality draft genome assembly of the barn swallow (H. rustica rustica).</title>
        <authorList>
            <person name="Formenti G."/>
            <person name="Chiara M."/>
            <person name="Poveda L."/>
            <person name="Francoijs K.-J."/>
            <person name="Bonisoli-Alquati A."/>
            <person name="Canova L."/>
            <person name="Gianfranceschi L."/>
            <person name="Horner D.S."/>
            <person name="Saino N."/>
        </authorList>
    </citation>
    <scope>NUCLEOTIDE SEQUENCE [LARGE SCALE GENOMIC DNA]</scope>
    <source>
        <strain evidence="2">Chelidonia</strain>
        <tissue evidence="2">Blood</tissue>
    </source>
</reference>